<keyword evidence="2" id="KW-0067">ATP-binding</keyword>
<dbReference type="InterPro" id="IPR003439">
    <property type="entry name" value="ABC_transporter-like_ATP-bd"/>
</dbReference>
<dbReference type="InterPro" id="IPR015854">
    <property type="entry name" value="ABC_transpr_LolD-like"/>
</dbReference>
<dbReference type="PROSITE" id="PS50893">
    <property type="entry name" value="ABC_TRANSPORTER_2"/>
    <property type="match status" value="1"/>
</dbReference>
<comment type="caution">
    <text evidence="4">The sequence shown here is derived from an EMBL/GenBank/DDBJ whole genome shotgun (WGS) entry which is preliminary data.</text>
</comment>
<dbReference type="GO" id="GO:0005524">
    <property type="term" value="F:ATP binding"/>
    <property type="evidence" value="ECO:0007669"/>
    <property type="project" value="UniProtKB-KW"/>
</dbReference>
<dbReference type="InterPro" id="IPR027417">
    <property type="entry name" value="P-loop_NTPase"/>
</dbReference>
<reference evidence="4 5" key="1">
    <citation type="journal article" date="2013" name="Genome Announc.">
        <title>Genome Sequence of the Pyrene- and Fluoranthene-Degrading Bacterium Cycloclasticus sp. Strain PY97M.</title>
        <authorList>
            <person name="Cui Z."/>
            <person name="Xu G."/>
            <person name="Li Q."/>
            <person name="Gao W."/>
            <person name="Zheng L."/>
        </authorList>
    </citation>
    <scope>NUCLEOTIDE SEQUENCE [LARGE SCALE GENOMIC DNA]</scope>
    <source>
        <strain evidence="4 5">PY97M</strain>
    </source>
</reference>
<dbReference type="GO" id="GO:0005886">
    <property type="term" value="C:plasma membrane"/>
    <property type="evidence" value="ECO:0007669"/>
    <property type="project" value="TreeGrafter"/>
</dbReference>
<feature type="domain" description="ABC transporter" evidence="3">
    <location>
        <begin position="21"/>
        <end position="240"/>
    </location>
</feature>
<evidence type="ECO:0000313" key="5">
    <source>
        <dbReference type="Proteomes" id="UP000015462"/>
    </source>
</evidence>
<keyword evidence="1" id="KW-0547">Nucleotide-binding</keyword>
<dbReference type="GO" id="GO:0016887">
    <property type="term" value="F:ATP hydrolysis activity"/>
    <property type="evidence" value="ECO:0007669"/>
    <property type="project" value="InterPro"/>
</dbReference>
<dbReference type="InterPro" id="IPR003593">
    <property type="entry name" value="AAA+_ATPase"/>
</dbReference>
<evidence type="ECO:0000313" key="4">
    <source>
        <dbReference type="EMBL" id="EPD12642.1"/>
    </source>
</evidence>
<accession>A0AB33Z0D2</accession>
<evidence type="ECO:0000259" key="3">
    <source>
        <dbReference type="PROSITE" id="PS50893"/>
    </source>
</evidence>
<dbReference type="EMBL" id="ASHL01000007">
    <property type="protein sequence ID" value="EPD12642.1"/>
    <property type="molecule type" value="Genomic_DNA"/>
</dbReference>
<organism evidence="4 5">
    <name type="scientific">Cycloclasticus pugetii</name>
    <dbReference type="NCBI Taxonomy" id="34068"/>
    <lineage>
        <taxon>Bacteria</taxon>
        <taxon>Pseudomonadati</taxon>
        <taxon>Pseudomonadota</taxon>
        <taxon>Gammaproteobacteria</taxon>
        <taxon>Thiotrichales</taxon>
        <taxon>Piscirickettsiaceae</taxon>
        <taxon>Cycloclasticus</taxon>
    </lineage>
</organism>
<gene>
    <name evidence="4" type="ORF">L196_08554</name>
</gene>
<dbReference type="GO" id="GO:0022857">
    <property type="term" value="F:transmembrane transporter activity"/>
    <property type="evidence" value="ECO:0007669"/>
    <property type="project" value="TreeGrafter"/>
</dbReference>
<dbReference type="Gene3D" id="3.40.50.300">
    <property type="entry name" value="P-loop containing nucleotide triphosphate hydrolases"/>
    <property type="match status" value="1"/>
</dbReference>
<keyword evidence="5" id="KW-1185">Reference proteome</keyword>
<dbReference type="PANTHER" id="PTHR24220:SF611">
    <property type="entry name" value="ATP-BINDING COMPONENT OF ABC TRANSPORTER-RELATED"/>
    <property type="match status" value="1"/>
</dbReference>
<dbReference type="SUPFAM" id="SSF52540">
    <property type="entry name" value="P-loop containing nucleoside triphosphate hydrolases"/>
    <property type="match status" value="1"/>
</dbReference>
<evidence type="ECO:0000256" key="1">
    <source>
        <dbReference type="ARBA" id="ARBA00022741"/>
    </source>
</evidence>
<proteinExistence type="predicted"/>
<dbReference type="AlphaFoldDB" id="A0AB33Z0D2"/>
<sequence length="246" mass="27856">MLHYIIYSTLIDALLRRLMAIELTNIRFHYPAQPEQNILNIPHWSLASEERIFLHGPSGSGKSTLLSLLSGLLPPSDGQLNVLGQPLDKMSGRQRDRFRAAHIGYVFQQFNLVPYLSPVDNILLATRFAKRQSSIDLNEETQELLNALHIAKKEWYRPTRELSIGQQQRVAIARALINKPRLLMADEPTSSLDMKNRDAFMDLLMTIVADNNMTLLFVSHDLSLSSYFENVESLHDINQLGGSASC</sequence>
<protein>
    <submittedName>
        <fullName evidence="4">Antimicrobial peptide ABC transporter ATPase</fullName>
    </submittedName>
</protein>
<dbReference type="PANTHER" id="PTHR24220">
    <property type="entry name" value="IMPORT ATP-BINDING PROTEIN"/>
    <property type="match status" value="1"/>
</dbReference>
<name>A0AB33Z0D2_9GAMM</name>
<dbReference type="Proteomes" id="UP000015462">
    <property type="component" value="Unassembled WGS sequence"/>
</dbReference>
<evidence type="ECO:0000256" key="2">
    <source>
        <dbReference type="ARBA" id="ARBA00022840"/>
    </source>
</evidence>
<dbReference type="SMART" id="SM00382">
    <property type="entry name" value="AAA"/>
    <property type="match status" value="1"/>
</dbReference>
<dbReference type="Pfam" id="PF00005">
    <property type="entry name" value="ABC_tran"/>
    <property type="match status" value="1"/>
</dbReference>